<feature type="transmembrane region" description="Helical" evidence="6">
    <location>
        <begin position="45"/>
        <end position="64"/>
    </location>
</feature>
<evidence type="ECO:0000256" key="2">
    <source>
        <dbReference type="ARBA" id="ARBA00022448"/>
    </source>
</evidence>
<organism evidence="7 8">
    <name type="scientific">Oceanicoccus sagamiensis</name>
    <dbReference type="NCBI Taxonomy" id="716816"/>
    <lineage>
        <taxon>Bacteria</taxon>
        <taxon>Pseudomonadati</taxon>
        <taxon>Pseudomonadota</taxon>
        <taxon>Gammaproteobacteria</taxon>
        <taxon>Cellvibrionales</taxon>
        <taxon>Spongiibacteraceae</taxon>
        <taxon>Oceanicoccus</taxon>
    </lineage>
</organism>
<dbReference type="AlphaFoldDB" id="A0A1X9NMM1"/>
<dbReference type="KEGG" id="osg:BST96_14130"/>
<reference evidence="7 8" key="1">
    <citation type="submission" date="2016-11" db="EMBL/GenBank/DDBJ databases">
        <title>Trade-off between light-utilization and light-protection in marine flavobacteria.</title>
        <authorList>
            <person name="Kumagai Y."/>
        </authorList>
    </citation>
    <scope>NUCLEOTIDE SEQUENCE [LARGE SCALE GENOMIC DNA]</scope>
    <source>
        <strain evidence="7 8">NBRC 107125</strain>
    </source>
</reference>
<evidence type="ECO:0000313" key="7">
    <source>
        <dbReference type="EMBL" id="ARN75153.1"/>
    </source>
</evidence>
<feature type="transmembrane region" description="Helical" evidence="6">
    <location>
        <begin position="232"/>
        <end position="257"/>
    </location>
</feature>
<keyword evidence="4 6" id="KW-1133">Transmembrane helix</keyword>
<protein>
    <submittedName>
        <fullName evidence="7">Amino acid permease</fullName>
    </submittedName>
</protein>
<proteinExistence type="predicted"/>
<comment type="subcellular location">
    <subcellularLocation>
        <location evidence="1">Membrane</location>
        <topology evidence="1">Multi-pass membrane protein</topology>
    </subcellularLocation>
</comment>
<evidence type="ECO:0000256" key="4">
    <source>
        <dbReference type="ARBA" id="ARBA00022989"/>
    </source>
</evidence>
<gene>
    <name evidence="7" type="ORF">BST96_14130</name>
</gene>
<dbReference type="InterPro" id="IPR002293">
    <property type="entry name" value="AA/rel_permease1"/>
</dbReference>
<accession>A0A1X9NMM1</accession>
<feature type="transmembrane region" description="Helical" evidence="6">
    <location>
        <begin position="357"/>
        <end position="374"/>
    </location>
</feature>
<sequence length="417" mass="44354">MTKPTSTNAEPLARRINLPLLIFYGLGTILGAGIYVLVGKVAGSAGLLAPLAFIVAGVIAWLTAMSYSKLAVLFPQSAGEAIYIENGFHQQWLTLAVGLLIILTGIVSAATLTRGFVGYFVLLVPINETLAMVAALILLTALAVWGIAESLAMAALVTMIEIAGLLLVLFFCGDSLQQLPEQASKLFIPGSATELAGVFAGAFLAFYAFIGFEDMVNVVEEVKQPEVTMPKAIFWVVVLSTSLYVLIALVATLSLPLDKLAQSEAPLAELLSSKSAMAAKVVAVISVLAIINGVLIQIIMASRVCYGMSKRYGGPAYLHSVSPFTHTPIVATLLMAALILVAALLFPLTALAKFTSFIILIIFSLINLALWKMHKNNYPNAHSQTVQQISQLPGYPLLAALLCLGLLVFQMSSFLNP</sequence>
<dbReference type="STRING" id="716816.BST96_14130"/>
<dbReference type="PANTHER" id="PTHR43243">
    <property type="entry name" value="INNER MEMBRANE TRANSPORTER YGJI-RELATED"/>
    <property type="match status" value="1"/>
</dbReference>
<keyword evidence="3 6" id="KW-0812">Transmembrane</keyword>
<feature type="transmembrane region" description="Helical" evidence="6">
    <location>
        <begin position="329"/>
        <end position="350"/>
    </location>
</feature>
<feature type="transmembrane region" description="Helical" evidence="6">
    <location>
        <begin position="119"/>
        <end position="145"/>
    </location>
</feature>
<evidence type="ECO:0000313" key="8">
    <source>
        <dbReference type="Proteomes" id="UP000193450"/>
    </source>
</evidence>
<evidence type="ECO:0000256" key="5">
    <source>
        <dbReference type="ARBA" id="ARBA00023136"/>
    </source>
</evidence>
<feature type="transmembrane region" description="Helical" evidence="6">
    <location>
        <begin position="92"/>
        <end position="112"/>
    </location>
</feature>
<dbReference type="EMBL" id="CP019343">
    <property type="protein sequence ID" value="ARN75153.1"/>
    <property type="molecule type" value="Genomic_DNA"/>
</dbReference>
<dbReference type="PIRSF" id="PIRSF006060">
    <property type="entry name" value="AA_transporter"/>
    <property type="match status" value="1"/>
</dbReference>
<evidence type="ECO:0000256" key="1">
    <source>
        <dbReference type="ARBA" id="ARBA00004141"/>
    </source>
</evidence>
<dbReference type="Proteomes" id="UP000193450">
    <property type="component" value="Chromosome"/>
</dbReference>
<feature type="transmembrane region" description="Helical" evidence="6">
    <location>
        <begin position="20"/>
        <end position="38"/>
    </location>
</feature>
<feature type="transmembrane region" description="Helical" evidence="6">
    <location>
        <begin position="151"/>
        <end position="172"/>
    </location>
</feature>
<feature type="transmembrane region" description="Helical" evidence="6">
    <location>
        <begin position="192"/>
        <end position="212"/>
    </location>
</feature>
<feature type="transmembrane region" description="Helical" evidence="6">
    <location>
        <begin position="394"/>
        <end position="415"/>
    </location>
</feature>
<keyword evidence="2" id="KW-0813">Transport</keyword>
<dbReference type="GO" id="GO:0016020">
    <property type="term" value="C:membrane"/>
    <property type="evidence" value="ECO:0007669"/>
    <property type="project" value="UniProtKB-SubCell"/>
</dbReference>
<dbReference type="PANTHER" id="PTHR43243:SF4">
    <property type="entry name" value="CATIONIC AMINO ACID TRANSPORTER 4"/>
    <property type="match status" value="1"/>
</dbReference>
<evidence type="ECO:0000256" key="3">
    <source>
        <dbReference type="ARBA" id="ARBA00022692"/>
    </source>
</evidence>
<feature type="transmembrane region" description="Helical" evidence="6">
    <location>
        <begin position="278"/>
        <end position="300"/>
    </location>
</feature>
<dbReference type="Gene3D" id="1.20.1740.10">
    <property type="entry name" value="Amino acid/polyamine transporter I"/>
    <property type="match status" value="1"/>
</dbReference>
<evidence type="ECO:0000256" key="6">
    <source>
        <dbReference type="SAM" id="Phobius"/>
    </source>
</evidence>
<keyword evidence="5 6" id="KW-0472">Membrane</keyword>
<dbReference type="Pfam" id="PF13520">
    <property type="entry name" value="AA_permease_2"/>
    <property type="match status" value="1"/>
</dbReference>
<keyword evidence="8" id="KW-1185">Reference proteome</keyword>
<name>A0A1X9NMM1_9GAMM</name>
<dbReference type="GO" id="GO:0015171">
    <property type="term" value="F:amino acid transmembrane transporter activity"/>
    <property type="evidence" value="ECO:0007669"/>
    <property type="project" value="TreeGrafter"/>
</dbReference>